<keyword evidence="9" id="KW-0132">Cell division</keyword>
<keyword evidence="7 8" id="KW-0413">Isomerase</keyword>
<organism evidence="11 12">
    <name type="scientific">bacterium (Candidatus Gribaldobacteria) CG07_land_8_20_14_0_80_33_18</name>
    <dbReference type="NCBI Taxonomy" id="2014272"/>
    <lineage>
        <taxon>Bacteria</taxon>
        <taxon>Candidatus Gribaldobacteria</taxon>
    </lineage>
</organism>
<dbReference type="GO" id="GO:0015031">
    <property type="term" value="P:protein transport"/>
    <property type="evidence" value="ECO:0007669"/>
    <property type="project" value="InterPro"/>
</dbReference>
<accession>A0A2M6Z264</accession>
<reference evidence="12" key="1">
    <citation type="submission" date="2017-09" db="EMBL/GenBank/DDBJ databases">
        <title>Depth-based differentiation of microbial function through sediment-hosted aquifers and enrichment of novel symbionts in the deep terrestrial subsurface.</title>
        <authorList>
            <person name="Probst A.J."/>
            <person name="Ladd B."/>
            <person name="Jarett J.K."/>
            <person name="Geller-Mcgrath D.E."/>
            <person name="Sieber C.M.K."/>
            <person name="Emerson J.B."/>
            <person name="Anantharaman K."/>
            <person name="Thomas B.C."/>
            <person name="Malmstrom R."/>
            <person name="Stieglmeier M."/>
            <person name="Klingl A."/>
            <person name="Woyke T."/>
            <person name="Ryan C.M."/>
            <person name="Banfield J.F."/>
        </authorList>
    </citation>
    <scope>NUCLEOTIDE SEQUENCE [LARGE SCALE GENOMIC DNA]</scope>
</reference>
<evidence type="ECO:0000256" key="2">
    <source>
        <dbReference type="ARBA" id="ARBA00004496"/>
    </source>
</evidence>
<comment type="function">
    <text evidence="9">Involved in protein export. Acts as a chaperone by maintaining the newly synthesized protein in an open conformation.</text>
</comment>
<dbReference type="GO" id="GO:0003755">
    <property type="term" value="F:peptidyl-prolyl cis-trans isomerase activity"/>
    <property type="evidence" value="ECO:0007669"/>
    <property type="project" value="UniProtKB-KW"/>
</dbReference>
<dbReference type="Pfam" id="PF05698">
    <property type="entry name" value="Trigger_C"/>
    <property type="match status" value="1"/>
</dbReference>
<dbReference type="InterPro" id="IPR046357">
    <property type="entry name" value="PPIase_dom_sf"/>
</dbReference>
<dbReference type="SUPFAM" id="SSF54534">
    <property type="entry name" value="FKBP-like"/>
    <property type="match status" value="1"/>
</dbReference>
<dbReference type="InterPro" id="IPR008881">
    <property type="entry name" value="Trigger_fac_ribosome-bd_bac"/>
</dbReference>
<dbReference type="InterPro" id="IPR001179">
    <property type="entry name" value="PPIase_FKBP_dom"/>
</dbReference>
<evidence type="ECO:0000256" key="5">
    <source>
        <dbReference type="ARBA" id="ARBA00023110"/>
    </source>
</evidence>
<protein>
    <recommendedName>
        <fullName evidence="4 9">Trigger factor</fullName>
    </recommendedName>
</protein>
<sequence length="385" mass="45103">MRSQIKNLPNSKIELLIELLAEEFDNFYRKANFDLKEAANLAVREKYPQIILEKNIEAIGKPNVEILKLAKDNPFSFKIQVDILPKIILPDYKNIAQQVKKQETKIIEGKIEDKEVEETLSWLLKSRAKFIAINEPAKFNDFIEIEYNSSQIENGKIYQDGFILGEGHFLPGFEKNLEGMKAGEEKEFPIEKFNFKVKLKSNFKMELPELNDEFAKSIGNFNNLATLKESIKKGIKMEKNIAETQRKRNEILEKIAKETNFEIPGILVESQKNELLEDLKQKISSEIKIPYDKYLSQIQKTEEDLKNSFSELAKKMVKNFLILREIGKKENIKVNEEEIKNEINKTIKSLPKEKIKELDLERFKEYYRSVIYNEKVFQLLESFFT</sequence>
<dbReference type="InterPro" id="IPR005215">
    <property type="entry name" value="Trig_fac"/>
</dbReference>
<evidence type="ECO:0000256" key="7">
    <source>
        <dbReference type="ARBA" id="ARBA00023235"/>
    </source>
</evidence>
<dbReference type="NCBIfam" id="TIGR00115">
    <property type="entry name" value="tig"/>
    <property type="match status" value="1"/>
</dbReference>
<feature type="domain" description="PPIase FKBP-type" evidence="10">
    <location>
        <begin position="128"/>
        <end position="191"/>
    </location>
</feature>
<dbReference type="GO" id="GO:0006457">
    <property type="term" value="P:protein folding"/>
    <property type="evidence" value="ECO:0007669"/>
    <property type="project" value="InterPro"/>
</dbReference>
<dbReference type="Pfam" id="PF00254">
    <property type="entry name" value="FKBP_C"/>
    <property type="match status" value="1"/>
</dbReference>
<evidence type="ECO:0000256" key="4">
    <source>
        <dbReference type="ARBA" id="ARBA00016902"/>
    </source>
</evidence>
<dbReference type="Gene3D" id="3.30.70.1050">
    <property type="entry name" value="Trigger factor ribosome-binding domain"/>
    <property type="match status" value="1"/>
</dbReference>
<evidence type="ECO:0000313" key="12">
    <source>
        <dbReference type="Proteomes" id="UP000228777"/>
    </source>
</evidence>
<dbReference type="GO" id="GO:0005737">
    <property type="term" value="C:cytoplasm"/>
    <property type="evidence" value="ECO:0007669"/>
    <property type="project" value="UniProtKB-SubCell"/>
</dbReference>
<dbReference type="SUPFAM" id="SSF109998">
    <property type="entry name" value="Triger factor/SurA peptide-binding domain-like"/>
    <property type="match status" value="1"/>
</dbReference>
<dbReference type="SUPFAM" id="SSF102735">
    <property type="entry name" value="Trigger factor ribosome-binding domain"/>
    <property type="match status" value="1"/>
</dbReference>
<dbReference type="InterPro" id="IPR037041">
    <property type="entry name" value="Trigger_fac_C_sf"/>
</dbReference>
<dbReference type="InterPro" id="IPR036611">
    <property type="entry name" value="Trigger_fac_ribosome-bd_sf"/>
</dbReference>
<gene>
    <name evidence="11" type="primary">tig</name>
    <name evidence="11" type="ORF">COS93_02435</name>
</gene>
<dbReference type="AlphaFoldDB" id="A0A2M6Z264"/>
<comment type="catalytic activity">
    <reaction evidence="1 8">
        <text>[protein]-peptidylproline (omega=180) = [protein]-peptidylproline (omega=0)</text>
        <dbReference type="Rhea" id="RHEA:16237"/>
        <dbReference type="Rhea" id="RHEA-COMP:10747"/>
        <dbReference type="Rhea" id="RHEA-COMP:10748"/>
        <dbReference type="ChEBI" id="CHEBI:83833"/>
        <dbReference type="ChEBI" id="CHEBI:83834"/>
        <dbReference type="EC" id="5.2.1.8"/>
    </reaction>
</comment>
<evidence type="ECO:0000256" key="6">
    <source>
        <dbReference type="ARBA" id="ARBA00023186"/>
    </source>
</evidence>
<keyword evidence="6 9" id="KW-0143">Chaperone</keyword>
<evidence type="ECO:0000259" key="10">
    <source>
        <dbReference type="PROSITE" id="PS50059"/>
    </source>
</evidence>
<keyword evidence="5 8" id="KW-0697">Rotamase</keyword>
<dbReference type="InterPro" id="IPR008880">
    <property type="entry name" value="Trigger_fac_C"/>
</dbReference>
<proteinExistence type="inferred from homology"/>
<dbReference type="Gene3D" id="3.10.50.40">
    <property type="match status" value="1"/>
</dbReference>
<comment type="caution">
    <text evidence="11">The sequence shown here is derived from an EMBL/GenBank/DDBJ whole genome shotgun (WGS) entry which is preliminary data.</text>
</comment>
<dbReference type="InterPro" id="IPR027304">
    <property type="entry name" value="Trigger_fact/SurA_dom_sf"/>
</dbReference>
<dbReference type="Gene3D" id="1.10.3120.10">
    <property type="entry name" value="Trigger factor, C-terminal domain"/>
    <property type="match status" value="1"/>
</dbReference>
<dbReference type="PROSITE" id="PS50059">
    <property type="entry name" value="FKBP_PPIASE"/>
    <property type="match status" value="1"/>
</dbReference>
<evidence type="ECO:0000256" key="8">
    <source>
        <dbReference type="PROSITE-ProRule" id="PRU00277"/>
    </source>
</evidence>
<dbReference type="Proteomes" id="UP000228777">
    <property type="component" value="Unassembled WGS sequence"/>
</dbReference>
<evidence type="ECO:0000313" key="11">
    <source>
        <dbReference type="EMBL" id="PIU46490.1"/>
    </source>
</evidence>
<evidence type="ECO:0000256" key="1">
    <source>
        <dbReference type="ARBA" id="ARBA00000971"/>
    </source>
</evidence>
<evidence type="ECO:0000256" key="3">
    <source>
        <dbReference type="ARBA" id="ARBA00005464"/>
    </source>
</evidence>
<comment type="subcellular location">
    <subcellularLocation>
        <location evidence="2">Cytoplasm</location>
    </subcellularLocation>
</comment>
<comment type="similarity">
    <text evidence="3 9">Belongs to the FKBP-type PPIase family. Tig subfamily.</text>
</comment>
<keyword evidence="9" id="KW-0131">Cell cycle</keyword>
<dbReference type="GO" id="GO:0051301">
    <property type="term" value="P:cell division"/>
    <property type="evidence" value="ECO:0007669"/>
    <property type="project" value="UniProtKB-KW"/>
</dbReference>
<dbReference type="Pfam" id="PF05697">
    <property type="entry name" value="Trigger_N"/>
    <property type="match status" value="1"/>
</dbReference>
<name>A0A2M6Z264_9BACT</name>
<evidence type="ECO:0000256" key="9">
    <source>
        <dbReference type="RuleBase" id="RU003914"/>
    </source>
</evidence>
<dbReference type="EMBL" id="PEWP01000048">
    <property type="protein sequence ID" value="PIU46490.1"/>
    <property type="molecule type" value="Genomic_DNA"/>
</dbReference>